<feature type="compositionally biased region" description="Basic residues" evidence="9">
    <location>
        <begin position="472"/>
        <end position="482"/>
    </location>
</feature>
<feature type="compositionally biased region" description="Basic and acidic residues" evidence="9">
    <location>
        <begin position="447"/>
        <end position="471"/>
    </location>
</feature>
<sequence length="779" mass="90153">MSDPTEGIEDPPPEAAETLTTAANRKEKRKALKKQKRKQIRREAAIQRREEEEVRSSDPAEQLKIEIKEREEAEAAERARREFEEREKLWLEAAEARRRKAEEEAEEEAKREKLLEEAKKVENKNELDDSDAWDYIEEGPAEIIWQGNEIIVKKKRIRVPKRDADQKTSKKDIDRPTSNPLPPQSAAFAAHRNDAPTISSQEVLENIAQQNPNFGTEQDKAHCPFHIKTGVCRFGMHCKRVHFLPDKSCTLLIKNMYNGPGLAWEQDEGLEYSDEEIGRAYEEFYEDVHTEFLKFGEIVNFKVCRNTLFHLRGNVYVQYKSLESAILAYNTINGRYFAGKQITCEFVGVTKWKVAICGEYMKTRLKTCSRGSECNFIHCFRNPGGDYEWADWDNPPPKYWVKKMAVLFGPSDESGHHKYEELENQEVPKNSNWKEATSGRSGSRSSKHSEKDFQDNASGRDDSDENRDRYSRHSSKRRHSSQRRKDAGLPFKHGRWNGGHDVDSRDGSSNENAVQPKKKSSRSGHSSCRKKDRSFLYDQRDSEEKNESDDENRYEREHIHHVDSSGGDDDVDRSKDRHYSSSRKRDRHTHKKDKIKETSWSTGREHHDGKHRSTERSPSKKHRYSDGIEERYGAYHSSDGESSLENGHWQHISGRKLSSSSSKREVENENSRKSDDFHSKHNKKSRHGENKFINERSAAGELSDGQGKYSDSNREEVARSGHFHLFKGEYDCVGDAPCNTGEFNVNLERDPSRKCPRSQKHVQNSSNSKKDKHRRHPDS</sequence>
<keyword evidence="5 7" id="KW-0694">RNA-binding</keyword>
<dbReference type="InterPro" id="IPR009145">
    <property type="entry name" value="U2AF_small"/>
</dbReference>
<dbReference type="InterPro" id="IPR003954">
    <property type="entry name" value="RRM_euk-type"/>
</dbReference>
<keyword evidence="1 8" id="KW-0479">Metal-binding</keyword>
<dbReference type="GO" id="GO:0089701">
    <property type="term" value="C:U2AF complex"/>
    <property type="evidence" value="ECO:0007669"/>
    <property type="project" value="InterPro"/>
</dbReference>
<feature type="compositionally biased region" description="Basic residues" evidence="9">
    <location>
        <begin position="26"/>
        <end position="40"/>
    </location>
</feature>
<feature type="compositionally biased region" description="Basic residues" evidence="9">
    <location>
        <begin position="770"/>
        <end position="779"/>
    </location>
</feature>
<gene>
    <name evidence="12" type="ORF">QJS04_geneDACA009957</name>
</gene>
<dbReference type="SMART" id="SM00356">
    <property type="entry name" value="ZnF_C3H1"/>
    <property type="match status" value="2"/>
</dbReference>
<feature type="compositionally biased region" description="Basic and acidic residues" evidence="9">
    <location>
        <begin position="603"/>
        <end position="633"/>
    </location>
</feature>
<dbReference type="SMART" id="SM00360">
    <property type="entry name" value="RRM"/>
    <property type="match status" value="1"/>
</dbReference>
<keyword evidence="2" id="KW-0677">Repeat</keyword>
<evidence type="ECO:0000313" key="13">
    <source>
        <dbReference type="Proteomes" id="UP001179952"/>
    </source>
</evidence>
<feature type="compositionally biased region" description="Basic and acidic residues" evidence="9">
    <location>
        <begin position="533"/>
        <end position="563"/>
    </location>
</feature>
<dbReference type="InterPro" id="IPR000504">
    <property type="entry name" value="RRM_dom"/>
</dbReference>
<keyword evidence="4 8" id="KW-0862">Zinc</keyword>
<feature type="compositionally biased region" description="Basic and acidic residues" evidence="9">
    <location>
        <begin position="498"/>
        <end position="508"/>
    </location>
</feature>
<dbReference type="InterPro" id="IPR000571">
    <property type="entry name" value="Znf_CCCH"/>
</dbReference>
<reference evidence="12" key="2">
    <citation type="submission" date="2023-06" db="EMBL/GenBank/DDBJ databases">
        <authorList>
            <person name="Ma L."/>
            <person name="Liu K.-W."/>
            <person name="Li Z."/>
            <person name="Hsiao Y.-Y."/>
            <person name="Qi Y."/>
            <person name="Fu T."/>
            <person name="Tang G."/>
            <person name="Zhang D."/>
            <person name="Sun W.-H."/>
            <person name="Liu D.-K."/>
            <person name="Li Y."/>
            <person name="Chen G.-Z."/>
            <person name="Liu X.-D."/>
            <person name="Liao X.-Y."/>
            <person name="Jiang Y.-T."/>
            <person name="Yu X."/>
            <person name="Hao Y."/>
            <person name="Huang J."/>
            <person name="Zhao X.-W."/>
            <person name="Ke S."/>
            <person name="Chen Y.-Y."/>
            <person name="Wu W.-L."/>
            <person name="Hsu J.-L."/>
            <person name="Lin Y.-F."/>
            <person name="Huang M.-D."/>
            <person name="Li C.-Y."/>
            <person name="Huang L."/>
            <person name="Wang Z.-W."/>
            <person name="Zhao X."/>
            <person name="Zhong W.-Y."/>
            <person name="Peng D.-H."/>
            <person name="Ahmad S."/>
            <person name="Lan S."/>
            <person name="Zhang J.-S."/>
            <person name="Tsai W.-C."/>
            <person name="Van De Peer Y."/>
            <person name="Liu Z.-J."/>
        </authorList>
    </citation>
    <scope>NUCLEOTIDE SEQUENCE</scope>
    <source>
        <strain evidence="12">SCP</strain>
        <tissue evidence="12">Leaves</tissue>
    </source>
</reference>
<evidence type="ECO:0000259" key="10">
    <source>
        <dbReference type="PROSITE" id="PS50102"/>
    </source>
</evidence>
<dbReference type="EMBL" id="JAUJYN010000003">
    <property type="protein sequence ID" value="KAK1274731.1"/>
    <property type="molecule type" value="Genomic_DNA"/>
</dbReference>
<proteinExistence type="predicted"/>
<feature type="region of interest" description="Disordered" evidence="9">
    <location>
        <begin position="159"/>
        <end position="186"/>
    </location>
</feature>
<dbReference type="CDD" id="cd12540">
    <property type="entry name" value="RRM_U2AFBPL"/>
    <property type="match status" value="1"/>
</dbReference>
<dbReference type="InterPro" id="IPR035979">
    <property type="entry name" value="RBD_domain_sf"/>
</dbReference>
<dbReference type="Pfam" id="PF00642">
    <property type="entry name" value="zf-CCCH"/>
    <property type="match status" value="1"/>
</dbReference>
<evidence type="ECO:0000256" key="9">
    <source>
        <dbReference type="SAM" id="MobiDB-lite"/>
    </source>
</evidence>
<feature type="compositionally biased region" description="Basic residues" evidence="9">
    <location>
        <begin position="516"/>
        <end position="532"/>
    </location>
</feature>
<feature type="compositionally biased region" description="Basic and acidic residues" evidence="9">
    <location>
        <begin position="41"/>
        <end position="84"/>
    </location>
</feature>
<feature type="zinc finger region" description="C3H1-type" evidence="8">
    <location>
        <begin position="351"/>
        <end position="381"/>
    </location>
</feature>
<dbReference type="InterPro" id="IPR012677">
    <property type="entry name" value="Nucleotide-bd_a/b_plait_sf"/>
</dbReference>
<feature type="domain" description="C3H1-type" evidence="11">
    <location>
        <begin position="351"/>
        <end position="381"/>
    </location>
</feature>
<dbReference type="GO" id="GO:0000398">
    <property type="term" value="P:mRNA splicing, via spliceosome"/>
    <property type="evidence" value="ECO:0007669"/>
    <property type="project" value="InterPro"/>
</dbReference>
<evidence type="ECO:0000259" key="11">
    <source>
        <dbReference type="PROSITE" id="PS50103"/>
    </source>
</evidence>
<accession>A0AAV9BEG2</accession>
<dbReference type="Proteomes" id="UP001179952">
    <property type="component" value="Unassembled WGS sequence"/>
</dbReference>
<feature type="compositionally biased region" description="Acidic residues" evidence="9">
    <location>
        <begin position="1"/>
        <end position="12"/>
    </location>
</feature>
<dbReference type="GO" id="GO:0003723">
    <property type="term" value="F:RNA binding"/>
    <property type="evidence" value="ECO:0007669"/>
    <property type="project" value="UniProtKB-UniRule"/>
</dbReference>
<dbReference type="SMART" id="SM00361">
    <property type="entry name" value="RRM_1"/>
    <property type="match status" value="1"/>
</dbReference>
<dbReference type="GO" id="GO:0008270">
    <property type="term" value="F:zinc ion binding"/>
    <property type="evidence" value="ECO:0007669"/>
    <property type="project" value="UniProtKB-KW"/>
</dbReference>
<keyword evidence="13" id="KW-1185">Reference proteome</keyword>
<comment type="caution">
    <text evidence="12">The sequence shown here is derived from an EMBL/GenBank/DDBJ whole genome shotgun (WGS) entry which is preliminary data.</text>
</comment>
<keyword evidence="6" id="KW-0238">DNA-binding</keyword>
<organism evidence="12 13">
    <name type="scientific">Acorus gramineus</name>
    <name type="common">Dwarf sweet flag</name>
    <dbReference type="NCBI Taxonomy" id="55184"/>
    <lineage>
        <taxon>Eukaryota</taxon>
        <taxon>Viridiplantae</taxon>
        <taxon>Streptophyta</taxon>
        <taxon>Embryophyta</taxon>
        <taxon>Tracheophyta</taxon>
        <taxon>Spermatophyta</taxon>
        <taxon>Magnoliopsida</taxon>
        <taxon>Liliopsida</taxon>
        <taxon>Acoraceae</taxon>
        <taxon>Acorus</taxon>
    </lineage>
</organism>
<dbReference type="FunFam" id="3.30.70.330:FF:000318">
    <property type="entry name" value="Zinc finger CCCH domain-containing protein 5"/>
    <property type="match status" value="1"/>
</dbReference>
<evidence type="ECO:0000256" key="6">
    <source>
        <dbReference type="ARBA" id="ARBA00023125"/>
    </source>
</evidence>
<feature type="region of interest" description="Disordered" evidence="9">
    <location>
        <begin position="422"/>
        <end position="716"/>
    </location>
</feature>
<dbReference type="GO" id="GO:0003677">
    <property type="term" value="F:DNA binding"/>
    <property type="evidence" value="ECO:0007669"/>
    <property type="project" value="UniProtKB-KW"/>
</dbReference>
<reference evidence="12" key="1">
    <citation type="journal article" date="2023" name="Nat. Commun.">
        <title>Diploid and tetraploid genomes of Acorus and the evolution of monocots.</title>
        <authorList>
            <person name="Ma L."/>
            <person name="Liu K.W."/>
            <person name="Li Z."/>
            <person name="Hsiao Y.Y."/>
            <person name="Qi Y."/>
            <person name="Fu T."/>
            <person name="Tang G.D."/>
            <person name="Zhang D."/>
            <person name="Sun W.H."/>
            <person name="Liu D.K."/>
            <person name="Li Y."/>
            <person name="Chen G.Z."/>
            <person name="Liu X.D."/>
            <person name="Liao X.Y."/>
            <person name="Jiang Y.T."/>
            <person name="Yu X."/>
            <person name="Hao Y."/>
            <person name="Huang J."/>
            <person name="Zhao X.W."/>
            <person name="Ke S."/>
            <person name="Chen Y.Y."/>
            <person name="Wu W.L."/>
            <person name="Hsu J.L."/>
            <person name="Lin Y.F."/>
            <person name="Huang M.D."/>
            <person name="Li C.Y."/>
            <person name="Huang L."/>
            <person name="Wang Z.W."/>
            <person name="Zhao X."/>
            <person name="Zhong W.Y."/>
            <person name="Peng D.H."/>
            <person name="Ahmad S."/>
            <person name="Lan S."/>
            <person name="Zhang J.S."/>
            <person name="Tsai W.C."/>
            <person name="Van de Peer Y."/>
            <person name="Liu Z.J."/>
        </authorList>
    </citation>
    <scope>NUCLEOTIDE SEQUENCE</scope>
    <source>
        <strain evidence="12">SCP</strain>
    </source>
</reference>
<dbReference type="Pfam" id="PF00076">
    <property type="entry name" value="RRM_1"/>
    <property type="match status" value="1"/>
</dbReference>
<dbReference type="PRINTS" id="PR01848">
    <property type="entry name" value="U2AUXFACTOR"/>
</dbReference>
<dbReference type="AlphaFoldDB" id="A0AAV9BEG2"/>
<protein>
    <submittedName>
        <fullName evidence="12">Zinc finger CCCH domain-containing protein 5</fullName>
    </submittedName>
</protein>
<dbReference type="PROSITE" id="PS50102">
    <property type="entry name" value="RRM"/>
    <property type="match status" value="1"/>
</dbReference>
<keyword evidence="3 8" id="KW-0863">Zinc-finger</keyword>
<feature type="compositionally biased region" description="Basic and acidic residues" evidence="9">
    <location>
        <begin position="160"/>
        <end position="175"/>
    </location>
</feature>
<dbReference type="PROSITE" id="PS50103">
    <property type="entry name" value="ZF_C3H1"/>
    <property type="match status" value="2"/>
</dbReference>
<feature type="region of interest" description="Disordered" evidence="9">
    <location>
        <begin position="1"/>
        <end position="84"/>
    </location>
</feature>
<evidence type="ECO:0000256" key="3">
    <source>
        <dbReference type="ARBA" id="ARBA00022771"/>
    </source>
</evidence>
<feature type="region of interest" description="Disordered" evidence="9">
    <location>
        <begin position="741"/>
        <end position="779"/>
    </location>
</feature>
<dbReference type="SUPFAM" id="SSF54928">
    <property type="entry name" value="RNA-binding domain, RBD"/>
    <property type="match status" value="1"/>
</dbReference>
<feature type="domain" description="RRM" evidence="10">
    <location>
        <begin position="249"/>
        <end position="349"/>
    </location>
</feature>
<dbReference type="Gene3D" id="3.30.70.330">
    <property type="match status" value="1"/>
</dbReference>
<feature type="zinc finger region" description="C3H1-type" evidence="8">
    <location>
        <begin position="217"/>
        <end position="245"/>
    </location>
</feature>
<feature type="domain" description="C3H1-type" evidence="11">
    <location>
        <begin position="217"/>
        <end position="245"/>
    </location>
</feature>
<evidence type="ECO:0000256" key="1">
    <source>
        <dbReference type="ARBA" id="ARBA00022723"/>
    </source>
</evidence>
<feature type="compositionally biased region" description="Basic and acidic residues" evidence="9">
    <location>
        <begin position="662"/>
        <end position="679"/>
    </location>
</feature>
<evidence type="ECO:0000256" key="8">
    <source>
        <dbReference type="PROSITE-ProRule" id="PRU00723"/>
    </source>
</evidence>
<feature type="compositionally biased region" description="Basic residues" evidence="9">
    <location>
        <begin position="580"/>
        <end position="593"/>
    </location>
</feature>
<evidence type="ECO:0000256" key="5">
    <source>
        <dbReference type="ARBA" id="ARBA00022884"/>
    </source>
</evidence>
<evidence type="ECO:0000256" key="4">
    <source>
        <dbReference type="ARBA" id="ARBA00022833"/>
    </source>
</evidence>
<dbReference type="PANTHER" id="PTHR12620">
    <property type="entry name" value="U2 SNRNP AUXILIARY FACTOR, SMALL SUBUNIT"/>
    <property type="match status" value="1"/>
</dbReference>
<name>A0AAV9BEG2_ACOGR</name>
<evidence type="ECO:0000313" key="12">
    <source>
        <dbReference type="EMBL" id="KAK1274731.1"/>
    </source>
</evidence>
<evidence type="ECO:0000256" key="2">
    <source>
        <dbReference type="ARBA" id="ARBA00022737"/>
    </source>
</evidence>
<evidence type="ECO:0000256" key="7">
    <source>
        <dbReference type="PROSITE-ProRule" id="PRU00176"/>
    </source>
</evidence>